<dbReference type="InterPro" id="IPR013783">
    <property type="entry name" value="Ig-like_fold"/>
</dbReference>
<organism evidence="2 3">
    <name type="scientific">Ancylostoma caninum</name>
    <name type="common">Dog hookworm</name>
    <dbReference type="NCBI Taxonomy" id="29170"/>
    <lineage>
        <taxon>Eukaryota</taxon>
        <taxon>Metazoa</taxon>
        <taxon>Ecdysozoa</taxon>
        <taxon>Nematoda</taxon>
        <taxon>Chromadorea</taxon>
        <taxon>Rhabditida</taxon>
        <taxon>Rhabditina</taxon>
        <taxon>Rhabditomorpha</taxon>
        <taxon>Strongyloidea</taxon>
        <taxon>Ancylostomatidae</taxon>
        <taxon>Ancylostomatinae</taxon>
        <taxon>Ancylostoma</taxon>
    </lineage>
</organism>
<dbReference type="CDD" id="cd00063">
    <property type="entry name" value="FN3"/>
    <property type="match status" value="1"/>
</dbReference>
<evidence type="ECO:0000313" key="2">
    <source>
        <dbReference type="EMBL" id="RCN24792.1"/>
    </source>
</evidence>
<gene>
    <name evidence="2" type="ORF">ANCCAN_29505</name>
</gene>
<name>A0A368EYA7_ANCCA</name>
<dbReference type="STRING" id="29170.A0A368EYA7"/>
<feature type="domain" description="Fibronectin type-III" evidence="1">
    <location>
        <begin position="14"/>
        <end position="130"/>
    </location>
</feature>
<keyword evidence="3" id="KW-1185">Reference proteome</keyword>
<evidence type="ECO:0000313" key="3">
    <source>
        <dbReference type="Proteomes" id="UP000252519"/>
    </source>
</evidence>
<dbReference type="AlphaFoldDB" id="A0A368EYA7"/>
<dbReference type="Proteomes" id="UP000252519">
    <property type="component" value="Unassembled WGS sequence"/>
</dbReference>
<dbReference type="Gene3D" id="2.60.40.10">
    <property type="entry name" value="Immunoglobulins"/>
    <property type="match status" value="1"/>
</dbReference>
<accession>A0A368EYA7</accession>
<dbReference type="SUPFAM" id="SSF49265">
    <property type="entry name" value="Fibronectin type III"/>
    <property type="match status" value="1"/>
</dbReference>
<proteinExistence type="predicted"/>
<dbReference type="InterPro" id="IPR036116">
    <property type="entry name" value="FN3_sf"/>
</dbReference>
<sequence length="151" mass="16755">MNAWICLRFGYPSAPRSLQAVAVTPDTVYLYWNLPETLNAPISEIKYKVSQQASGLSSPSSIAVQEYMNGVFSPTTSDSASCLVSPCRVKIANLRPATEYKFWVIQPLIITLFLLVSDECTLVTFMNYADEYNLGNVNTRISSQFSVFGGF</sequence>
<comment type="caution">
    <text evidence="2">The sequence shown here is derived from an EMBL/GenBank/DDBJ whole genome shotgun (WGS) entry which is preliminary data.</text>
</comment>
<dbReference type="InterPro" id="IPR003961">
    <property type="entry name" value="FN3_dom"/>
</dbReference>
<protein>
    <submittedName>
        <fullName evidence="2">Fibronectin type III domain protein</fullName>
    </submittedName>
</protein>
<dbReference type="PROSITE" id="PS50853">
    <property type="entry name" value="FN3"/>
    <property type="match status" value="1"/>
</dbReference>
<dbReference type="Pfam" id="PF00041">
    <property type="entry name" value="fn3"/>
    <property type="match status" value="1"/>
</dbReference>
<dbReference type="OrthoDB" id="65481at2759"/>
<reference evidence="2 3" key="1">
    <citation type="submission" date="2014-10" db="EMBL/GenBank/DDBJ databases">
        <title>Draft genome of the hookworm Ancylostoma caninum.</title>
        <authorList>
            <person name="Mitreva M."/>
        </authorList>
    </citation>
    <scope>NUCLEOTIDE SEQUENCE [LARGE SCALE GENOMIC DNA]</scope>
    <source>
        <strain evidence="2 3">Baltimore</strain>
    </source>
</reference>
<dbReference type="EMBL" id="JOJR01016677">
    <property type="protein sequence ID" value="RCN24792.1"/>
    <property type="molecule type" value="Genomic_DNA"/>
</dbReference>
<evidence type="ECO:0000259" key="1">
    <source>
        <dbReference type="PROSITE" id="PS50853"/>
    </source>
</evidence>